<reference evidence="4" key="1">
    <citation type="submission" date="2018-05" db="EMBL/GenBank/DDBJ databases">
        <authorList>
            <person name="Lanie J.A."/>
            <person name="Ng W.-L."/>
            <person name="Kazmierczak K.M."/>
            <person name="Andrzejewski T.M."/>
            <person name="Davidsen T.M."/>
            <person name="Wayne K.J."/>
            <person name="Tettelin H."/>
            <person name="Glass J.I."/>
            <person name="Rusch D."/>
            <person name="Podicherti R."/>
            <person name="Tsui H.-C.T."/>
            <person name="Winkler M.E."/>
        </authorList>
    </citation>
    <scope>NUCLEOTIDE SEQUENCE</scope>
</reference>
<dbReference type="CDD" id="cd11593">
    <property type="entry name" value="Agmatinase-like_2"/>
    <property type="match status" value="1"/>
</dbReference>
<keyword evidence="2" id="KW-0479">Metal-binding</keyword>
<dbReference type="AlphaFoldDB" id="A0A382S142"/>
<feature type="non-terminal residue" evidence="4">
    <location>
        <position position="258"/>
    </location>
</feature>
<sequence>MKYLSNKNGFLGIDNDFSFKEKVVVVPFGLEKTVSYGDGTRNGPKEIIKASHQVELYDEELHCEPYKKIGIKTLKPFKIDKNIKKALKKMSDVNEEILNRKLFPITFGGEHSITPGCIAPFVKKHKKICLLHFDAHADLRESYNGEKFSHASAIKRCLDHKNVSVISFGIRNISECEIPFLKKNSSRINIFWAKDKNKWNLKKFKQMIKNKIVYLTFDVDGLDSSIMPATGTPEPGGLLWDETLNIIRIAAKNSNIVG</sequence>
<dbReference type="Gene3D" id="3.40.800.10">
    <property type="entry name" value="Ureohydrolase domain"/>
    <property type="match status" value="1"/>
</dbReference>
<proteinExistence type="inferred from homology"/>
<dbReference type="SUPFAM" id="SSF52768">
    <property type="entry name" value="Arginase/deacetylase"/>
    <property type="match status" value="1"/>
</dbReference>
<dbReference type="PROSITE" id="PS51409">
    <property type="entry name" value="ARGINASE_2"/>
    <property type="match status" value="1"/>
</dbReference>
<dbReference type="NCBIfam" id="TIGR01230">
    <property type="entry name" value="agmatinase"/>
    <property type="match status" value="1"/>
</dbReference>
<evidence type="ECO:0000256" key="1">
    <source>
        <dbReference type="ARBA" id="ARBA00009227"/>
    </source>
</evidence>
<dbReference type="GO" id="GO:0008783">
    <property type="term" value="F:agmatinase activity"/>
    <property type="evidence" value="ECO:0007669"/>
    <property type="project" value="TreeGrafter"/>
</dbReference>
<dbReference type="InterPro" id="IPR005925">
    <property type="entry name" value="Agmatinase-rel"/>
</dbReference>
<evidence type="ECO:0000313" key="4">
    <source>
        <dbReference type="EMBL" id="SVD03659.1"/>
    </source>
</evidence>
<accession>A0A382S142</accession>
<gene>
    <name evidence="4" type="ORF">METZ01_LOCUS356513</name>
</gene>
<dbReference type="InterPro" id="IPR006035">
    <property type="entry name" value="Ureohydrolase"/>
</dbReference>
<dbReference type="PANTHER" id="PTHR11358:SF26">
    <property type="entry name" value="GUANIDINO ACID HYDROLASE, MITOCHONDRIAL"/>
    <property type="match status" value="1"/>
</dbReference>
<evidence type="ECO:0000256" key="3">
    <source>
        <dbReference type="ARBA" id="ARBA00022801"/>
    </source>
</evidence>
<comment type="similarity">
    <text evidence="1">Belongs to the arginase family. Agmatinase subfamily.</text>
</comment>
<dbReference type="Pfam" id="PF00491">
    <property type="entry name" value="Arginase"/>
    <property type="match status" value="1"/>
</dbReference>
<dbReference type="PANTHER" id="PTHR11358">
    <property type="entry name" value="ARGINASE/AGMATINASE"/>
    <property type="match status" value="1"/>
</dbReference>
<name>A0A382S142_9ZZZZ</name>
<organism evidence="4">
    <name type="scientific">marine metagenome</name>
    <dbReference type="NCBI Taxonomy" id="408172"/>
    <lineage>
        <taxon>unclassified sequences</taxon>
        <taxon>metagenomes</taxon>
        <taxon>ecological metagenomes</taxon>
    </lineage>
</organism>
<dbReference type="GO" id="GO:0033389">
    <property type="term" value="P:putrescine biosynthetic process from arginine, via agmatine"/>
    <property type="evidence" value="ECO:0007669"/>
    <property type="project" value="TreeGrafter"/>
</dbReference>
<keyword evidence="3" id="KW-0378">Hydrolase</keyword>
<evidence type="ECO:0008006" key="5">
    <source>
        <dbReference type="Google" id="ProtNLM"/>
    </source>
</evidence>
<evidence type="ECO:0000256" key="2">
    <source>
        <dbReference type="ARBA" id="ARBA00022723"/>
    </source>
</evidence>
<protein>
    <recommendedName>
        <fullName evidence="5">Agmatinase</fullName>
    </recommendedName>
</protein>
<dbReference type="EMBL" id="UINC01125675">
    <property type="protein sequence ID" value="SVD03659.1"/>
    <property type="molecule type" value="Genomic_DNA"/>
</dbReference>
<dbReference type="InterPro" id="IPR023696">
    <property type="entry name" value="Ureohydrolase_dom_sf"/>
</dbReference>
<dbReference type="GO" id="GO:0046872">
    <property type="term" value="F:metal ion binding"/>
    <property type="evidence" value="ECO:0007669"/>
    <property type="project" value="UniProtKB-KW"/>
</dbReference>
<dbReference type="PIRSF" id="PIRSF036979">
    <property type="entry name" value="Arginase"/>
    <property type="match status" value="1"/>
</dbReference>